<dbReference type="RefSeq" id="WP_182662036.1">
    <property type="nucleotide sequence ID" value="NZ_VKHS01000129.1"/>
</dbReference>
<sequence length="124" mass="13458">MLSIYGMGHLPIPGALLITPTGAFAEVDVPANRAHRLPFLYAALRCSTVDVVRLTRGIDMWIADEASNPLVVNHPASRLAIGFNHPRMIAGNALVTGVTNDGETRNLTEREFTRLLAKLERLAG</sequence>
<evidence type="ECO:0000313" key="3">
    <source>
        <dbReference type="Proteomes" id="UP000530234"/>
    </source>
</evidence>
<dbReference type="AlphaFoldDB" id="A0A7W3T230"/>
<name>A0A7W3T230_9ACTN</name>
<reference evidence="3" key="1">
    <citation type="submission" date="2019-10" db="EMBL/GenBank/DDBJ databases">
        <title>Streptomyces sp. nov., a novel actinobacterium isolated from alkaline environment.</title>
        <authorList>
            <person name="Golinska P."/>
        </authorList>
    </citation>
    <scope>NUCLEOTIDE SEQUENCE [LARGE SCALE GENOMIC DNA]</scope>
    <source>
        <strain evidence="3">DSM 42108</strain>
    </source>
</reference>
<organism evidence="2 3">
    <name type="scientific">Streptomyces calidiresistens</name>
    <dbReference type="NCBI Taxonomy" id="1485586"/>
    <lineage>
        <taxon>Bacteria</taxon>
        <taxon>Bacillati</taxon>
        <taxon>Actinomycetota</taxon>
        <taxon>Actinomycetes</taxon>
        <taxon>Kitasatosporales</taxon>
        <taxon>Streptomycetaceae</taxon>
        <taxon>Streptomyces</taxon>
    </lineage>
</organism>
<proteinExistence type="predicted"/>
<evidence type="ECO:0000259" key="1">
    <source>
        <dbReference type="Pfam" id="PF12957"/>
    </source>
</evidence>
<dbReference type="Pfam" id="PF12957">
    <property type="entry name" value="DUF3846"/>
    <property type="match status" value="1"/>
</dbReference>
<evidence type="ECO:0000313" key="2">
    <source>
        <dbReference type="EMBL" id="MBB0229499.1"/>
    </source>
</evidence>
<dbReference type="Proteomes" id="UP000530234">
    <property type="component" value="Unassembled WGS sequence"/>
</dbReference>
<gene>
    <name evidence="2" type="ORF">FOE67_08220</name>
</gene>
<feature type="domain" description="DUF3846" evidence="1">
    <location>
        <begin position="15"/>
        <end position="116"/>
    </location>
</feature>
<keyword evidence="3" id="KW-1185">Reference proteome</keyword>
<comment type="caution">
    <text evidence="2">The sequence shown here is derived from an EMBL/GenBank/DDBJ whole genome shotgun (WGS) entry which is preliminary data.</text>
</comment>
<accession>A0A7W3T230</accession>
<dbReference type="InterPro" id="IPR024559">
    <property type="entry name" value="DUF3846"/>
</dbReference>
<dbReference type="EMBL" id="VKHS01000129">
    <property type="protein sequence ID" value="MBB0229499.1"/>
    <property type="molecule type" value="Genomic_DNA"/>
</dbReference>
<protein>
    <submittedName>
        <fullName evidence="2">DUF3846 domain-containing protein</fullName>
    </submittedName>
</protein>